<feature type="transmembrane region" description="Helical" evidence="9">
    <location>
        <begin position="165"/>
        <end position="185"/>
    </location>
</feature>
<dbReference type="OrthoDB" id="8120565at2759"/>
<dbReference type="EMBL" id="NHYD01001552">
    <property type="protein sequence ID" value="PPQ90714.1"/>
    <property type="molecule type" value="Genomic_DNA"/>
</dbReference>
<feature type="transmembrane region" description="Helical" evidence="9">
    <location>
        <begin position="434"/>
        <end position="454"/>
    </location>
</feature>
<comment type="subcellular location">
    <subcellularLocation>
        <location evidence="1">Membrane</location>
        <topology evidence="1">Multi-pass membrane protein</topology>
    </subcellularLocation>
</comment>
<dbReference type="PROSITE" id="PS00217">
    <property type="entry name" value="SUGAR_TRANSPORT_2"/>
    <property type="match status" value="1"/>
</dbReference>
<feature type="transmembrane region" description="Helical" evidence="9">
    <location>
        <begin position="404"/>
        <end position="427"/>
    </location>
</feature>
<comment type="caution">
    <text evidence="11">The sequence shown here is derived from an EMBL/GenBank/DDBJ whole genome shotgun (WGS) entry which is preliminary data.</text>
</comment>
<dbReference type="NCBIfam" id="TIGR00879">
    <property type="entry name" value="SP"/>
    <property type="match status" value="1"/>
</dbReference>
<evidence type="ECO:0000256" key="1">
    <source>
        <dbReference type="ARBA" id="ARBA00004141"/>
    </source>
</evidence>
<feature type="transmembrane region" description="Helical" evidence="9">
    <location>
        <begin position="134"/>
        <end position="153"/>
    </location>
</feature>
<accession>A0A409XIZ4</accession>
<evidence type="ECO:0000259" key="10">
    <source>
        <dbReference type="PROSITE" id="PS50850"/>
    </source>
</evidence>
<feature type="domain" description="Major facilitator superfamily (MFS) profile" evidence="10">
    <location>
        <begin position="81"/>
        <end position="575"/>
    </location>
</feature>
<evidence type="ECO:0000256" key="7">
    <source>
        <dbReference type="ARBA" id="ARBA00049119"/>
    </source>
</evidence>
<dbReference type="PANTHER" id="PTHR48022">
    <property type="entry name" value="PLASTIDIC GLUCOSE TRANSPORTER 4"/>
    <property type="match status" value="1"/>
</dbReference>
<dbReference type="InterPro" id="IPR050360">
    <property type="entry name" value="MFS_Sugar_Transporters"/>
</dbReference>
<dbReference type="GO" id="GO:0005351">
    <property type="term" value="F:carbohydrate:proton symporter activity"/>
    <property type="evidence" value="ECO:0007669"/>
    <property type="project" value="TreeGrafter"/>
</dbReference>
<evidence type="ECO:0000256" key="3">
    <source>
        <dbReference type="ARBA" id="ARBA00022448"/>
    </source>
</evidence>
<feature type="non-terminal residue" evidence="11">
    <location>
        <position position="1"/>
    </location>
</feature>
<comment type="similarity">
    <text evidence="2 8">Belongs to the major facilitator superfamily. Sugar transporter (TC 2.A.1.1) family.</text>
</comment>
<dbReference type="InParanoid" id="A0A409XIZ4"/>
<dbReference type="SUPFAM" id="SSF103473">
    <property type="entry name" value="MFS general substrate transporter"/>
    <property type="match status" value="1"/>
</dbReference>
<dbReference type="AlphaFoldDB" id="A0A409XIZ4"/>
<dbReference type="PANTHER" id="PTHR48022:SF14">
    <property type="entry name" value="MAJOR FACILITATOR SUPERFAMILY (MFS) PROFILE DOMAIN-CONTAINING PROTEIN-RELATED"/>
    <property type="match status" value="1"/>
</dbReference>
<feature type="transmembrane region" description="Helical" evidence="9">
    <location>
        <begin position="551"/>
        <end position="571"/>
    </location>
</feature>
<gene>
    <name evidence="11" type="ORF">CVT25_005022</name>
</gene>
<reference evidence="11 12" key="1">
    <citation type="journal article" date="2018" name="Evol. Lett.">
        <title>Horizontal gene cluster transfer increased hallucinogenic mushroom diversity.</title>
        <authorList>
            <person name="Reynolds H.T."/>
            <person name="Vijayakumar V."/>
            <person name="Gluck-Thaler E."/>
            <person name="Korotkin H.B."/>
            <person name="Matheny P.B."/>
            <person name="Slot J.C."/>
        </authorList>
    </citation>
    <scope>NUCLEOTIDE SEQUENCE [LARGE SCALE GENOMIC DNA]</scope>
    <source>
        <strain evidence="11 12">2631</strain>
    </source>
</reference>
<dbReference type="Gene3D" id="1.20.1250.20">
    <property type="entry name" value="MFS general substrate transporter like domains"/>
    <property type="match status" value="1"/>
</dbReference>
<evidence type="ECO:0000256" key="2">
    <source>
        <dbReference type="ARBA" id="ARBA00010992"/>
    </source>
</evidence>
<keyword evidence="6 9" id="KW-0472">Membrane</keyword>
<organism evidence="11 12">
    <name type="scientific">Psilocybe cyanescens</name>
    <dbReference type="NCBI Taxonomy" id="93625"/>
    <lineage>
        <taxon>Eukaryota</taxon>
        <taxon>Fungi</taxon>
        <taxon>Dikarya</taxon>
        <taxon>Basidiomycota</taxon>
        <taxon>Agaricomycotina</taxon>
        <taxon>Agaricomycetes</taxon>
        <taxon>Agaricomycetidae</taxon>
        <taxon>Agaricales</taxon>
        <taxon>Agaricineae</taxon>
        <taxon>Strophariaceae</taxon>
        <taxon>Psilocybe</taxon>
    </lineage>
</organism>
<keyword evidence="3 8" id="KW-0813">Transport</keyword>
<dbReference type="PROSITE" id="PS00216">
    <property type="entry name" value="SUGAR_TRANSPORT_1"/>
    <property type="match status" value="1"/>
</dbReference>
<dbReference type="GO" id="GO:0016020">
    <property type="term" value="C:membrane"/>
    <property type="evidence" value="ECO:0007669"/>
    <property type="project" value="UniProtKB-SubCell"/>
</dbReference>
<feature type="transmembrane region" description="Helical" evidence="9">
    <location>
        <begin position="77"/>
        <end position="94"/>
    </location>
</feature>
<keyword evidence="5 9" id="KW-1133">Transmembrane helix</keyword>
<evidence type="ECO:0000313" key="11">
    <source>
        <dbReference type="EMBL" id="PPQ90714.1"/>
    </source>
</evidence>
<sequence length="618" mass="67467">STYNAGYIALSPPDEGQECPPAQEACTPLLSTADASVNDESRTLQIHGGTFTVHPATHSYSYAYGPKGLAGLRHNKYALMCAFFASIGGLEFGYDQGVIANVLVMEDFMRRWPVTPLQKGIMSQFLFEVNATEINIHSAAVLELGALTGALFAGVYADRYSRGRAIVFACVVFCIGSSFQCFAQSLSHIFIGRAIGGLGVGALSMLSPLYMAEISPPEVRGSLMALEQLSIVLGVVFGFWTGFMTREIPNSMSWRIPLGIQLIPGIILAAGCAFLPPSPRLLVLHGKYEEARASLVRLRLQGAEQDDGDMLVQLELLEMRVETTLIQRTLRRELELDEGQGVSPEKSGLATEWKAWKKLFQARYRDRTWIGVLIMFFQQWSGINALLYYGPTLVHSIGLSGDTVALLVSGGIGVVQLIAVLPAIVWIDRVGRKVLLRGGSVAMAASHLGIGILVSGNVDVANIFAYSYQVLLFQSNWSAHPFAAWIAVGGIYTFTFAYGISFGPIGWVLPSEVFPLSMRSKGVALSTASNWVNNFFIGLLTPLFVDFSASFTFFVFAGACMLAYFWATYFVPETANVSLEEVDKLFKSAAGREEGLLRTQIEEELGLRDLVRELGEEN</sequence>
<evidence type="ECO:0000256" key="4">
    <source>
        <dbReference type="ARBA" id="ARBA00022692"/>
    </source>
</evidence>
<evidence type="ECO:0000256" key="6">
    <source>
        <dbReference type="ARBA" id="ARBA00023136"/>
    </source>
</evidence>
<feature type="transmembrane region" description="Helical" evidence="9">
    <location>
        <begin position="256"/>
        <end position="275"/>
    </location>
</feature>
<evidence type="ECO:0000256" key="5">
    <source>
        <dbReference type="ARBA" id="ARBA00022989"/>
    </source>
</evidence>
<dbReference type="PROSITE" id="PS50850">
    <property type="entry name" value="MFS"/>
    <property type="match status" value="1"/>
</dbReference>
<feature type="transmembrane region" description="Helical" evidence="9">
    <location>
        <begin position="191"/>
        <end position="211"/>
    </location>
</feature>
<evidence type="ECO:0000256" key="9">
    <source>
        <dbReference type="SAM" id="Phobius"/>
    </source>
</evidence>
<dbReference type="Pfam" id="PF00083">
    <property type="entry name" value="Sugar_tr"/>
    <property type="match status" value="1"/>
</dbReference>
<evidence type="ECO:0000313" key="12">
    <source>
        <dbReference type="Proteomes" id="UP000283269"/>
    </source>
</evidence>
<dbReference type="InterPro" id="IPR005829">
    <property type="entry name" value="Sugar_transporter_CS"/>
</dbReference>
<proteinExistence type="inferred from homology"/>
<dbReference type="InterPro" id="IPR005828">
    <property type="entry name" value="MFS_sugar_transport-like"/>
</dbReference>
<keyword evidence="4 9" id="KW-0812">Transmembrane</keyword>
<feature type="transmembrane region" description="Helical" evidence="9">
    <location>
        <begin position="482"/>
        <end position="510"/>
    </location>
</feature>
<dbReference type="Proteomes" id="UP000283269">
    <property type="component" value="Unassembled WGS sequence"/>
</dbReference>
<dbReference type="InterPro" id="IPR003663">
    <property type="entry name" value="Sugar/inositol_transpt"/>
</dbReference>
<dbReference type="STRING" id="93625.A0A409XIZ4"/>
<protein>
    <recommendedName>
        <fullName evidence="10">Major facilitator superfamily (MFS) profile domain-containing protein</fullName>
    </recommendedName>
</protein>
<evidence type="ECO:0000256" key="8">
    <source>
        <dbReference type="RuleBase" id="RU003346"/>
    </source>
</evidence>
<comment type="catalytic activity">
    <reaction evidence="7">
        <text>myo-inositol(out) + H(+)(out) = myo-inositol(in) + H(+)(in)</text>
        <dbReference type="Rhea" id="RHEA:60364"/>
        <dbReference type="ChEBI" id="CHEBI:15378"/>
        <dbReference type="ChEBI" id="CHEBI:17268"/>
    </reaction>
</comment>
<keyword evidence="12" id="KW-1185">Reference proteome</keyword>
<name>A0A409XIZ4_PSICY</name>
<feature type="transmembrane region" description="Helical" evidence="9">
    <location>
        <begin position="223"/>
        <end position="244"/>
    </location>
</feature>
<dbReference type="FunFam" id="1.20.1250.20:FF:000134">
    <property type="entry name" value="MFS sugar transporter protein"/>
    <property type="match status" value="1"/>
</dbReference>
<dbReference type="InterPro" id="IPR036259">
    <property type="entry name" value="MFS_trans_sf"/>
</dbReference>
<feature type="transmembrane region" description="Helical" evidence="9">
    <location>
        <begin position="368"/>
        <end position="389"/>
    </location>
</feature>
<dbReference type="PRINTS" id="PR00171">
    <property type="entry name" value="SUGRTRNSPORT"/>
</dbReference>
<dbReference type="InterPro" id="IPR020846">
    <property type="entry name" value="MFS_dom"/>
</dbReference>
<feature type="transmembrane region" description="Helical" evidence="9">
    <location>
        <begin position="522"/>
        <end position="545"/>
    </location>
</feature>